<gene>
    <name evidence="7" type="ORF">DFQ45_10728</name>
</gene>
<feature type="signal peptide" evidence="5">
    <location>
        <begin position="1"/>
        <end position="21"/>
    </location>
</feature>
<keyword evidence="4" id="KW-0449">Lipoprotein</keyword>
<dbReference type="Proteomes" id="UP000294575">
    <property type="component" value="Unassembled WGS sequence"/>
</dbReference>
<sequence>MRVLAFFILAGSGLLAGCHNAAATPDTYRYSCDSGVRVTATYPDTDSARVTYLGREHSMRVDVSASGTRYVGDLLEWWTKGTEGTLLQRNASGDSDVLEHCKQQR</sequence>
<evidence type="ECO:0000256" key="4">
    <source>
        <dbReference type="ARBA" id="ARBA00023288"/>
    </source>
</evidence>
<keyword evidence="8" id="KW-1185">Reference proteome</keyword>
<keyword evidence="1 5" id="KW-0732">Signal</keyword>
<evidence type="ECO:0000256" key="5">
    <source>
        <dbReference type="SAM" id="SignalP"/>
    </source>
</evidence>
<dbReference type="Gene3D" id="2.40.128.200">
    <property type="match status" value="1"/>
</dbReference>
<feature type="chain" id="PRO_5020545263" evidence="5">
    <location>
        <begin position="22"/>
        <end position="105"/>
    </location>
</feature>
<dbReference type="InterPro" id="IPR018660">
    <property type="entry name" value="MliC"/>
</dbReference>
<dbReference type="PROSITE" id="PS51257">
    <property type="entry name" value="PROKAR_LIPOPROTEIN"/>
    <property type="match status" value="1"/>
</dbReference>
<dbReference type="InterPro" id="IPR036328">
    <property type="entry name" value="MliC_sf"/>
</dbReference>
<evidence type="ECO:0000313" key="8">
    <source>
        <dbReference type="Proteomes" id="UP000294575"/>
    </source>
</evidence>
<evidence type="ECO:0000256" key="2">
    <source>
        <dbReference type="ARBA" id="ARBA00023136"/>
    </source>
</evidence>
<dbReference type="EMBL" id="SNYK01000007">
    <property type="protein sequence ID" value="TDQ37523.1"/>
    <property type="molecule type" value="Genomic_DNA"/>
</dbReference>
<keyword evidence="3" id="KW-0564">Palmitate</keyword>
<dbReference type="Pfam" id="PF09864">
    <property type="entry name" value="MliC"/>
    <property type="match status" value="1"/>
</dbReference>
<organism evidence="7 8">
    <name type="scientific">Thiopseudomonas denitrificans</name>
    <dbReference type="NCBI Taxonomy" id="1501432"/>
    <lineage>
        <taxon>Bacteria</taxon>
        <taxon>Pseudomonadati</taxon>
        <taxon>Pseudomonadota</taxon>
        <taxon>Gammaproteobacteria</taxon>
        <taxon>Pseudomonadales</taxon>
        <taxon>Pseudomonadaceae</taxon>
        <taxon>Thiopseudomonas</taxon>
    </lineage>
</organism>
<protein>
    <submittedName>
        <fullName evidence="7">Membrane-bound inhibitor of C-type lysozyme</fullName>
    </submittedName>
</protein>
<comment type="caution">
    <text evidence="7">The sequence shown here is derived from an EMBL/GenBank/DDBJ whole genome shotgun (WGS) entry which is preliminary data.</text>
</comment>
<evidence type="ECO:0000256" key="3">
    <source>
        <dbReference type="ARBA" id="ARBA00023139"/>
    </source>
</evidence>
<dbReference type="SUPFAM" id="SSF141488">
    <property type="entry name" value="YdhA-like"/>
    <property type="match status" value="1"/>
</dbReference>
<evidence type="ECO:0000313" key="7">
    <source>
        <dbReference type="EMBL" id="TDQ37523.1"/>
    </source>
</evidence>
<name>A0A4R6TYW4_9GAMM</name>
<reference evidence="7 8" key="1">
    <citation type="submission" date="2019-03" db="EMBL/GenBank/DDBJ databases">
        <title>Genomic Encyclopedia of Type Strains, Phase IV (KMG-IV): sequencing the most valuable type-strain genomes for metagenomic binning, comparative biology and taxonomic classification.</title>
        <authorList>
            <person name="Goeker M."/>
        </authorList>
    </citation>
    <scope>NUCLEOTIDE SEQUENCE [LARGE SCALE GENOMIC DNA]</scope>
    <source>
        <strain evidence="7 8">DSM 28679</strain>
    </source>
</reference>
<accession>A0A4R6TYW4</accession>
<evidence type="ECO:0000256" key="1">
    <source>
        <dbReference type="ARBA" id="ARBA00022729"/>
    </source>
</evidence>
<keyword evidence="2" id="KW-0472">Membrane</keyword>
<dbReference type="AlphaFoldDB" id="A0A4R6TYW4"/>
<proteinExistence type="predicted"/>
<dbReference type="OrthoDB" id="26727at2"/>
<evidence type="ECO:0000259" key="6">
    <source>
        <dbReference type="Pfam" id="PF09864"/>
    </source>
</evidence>
<feature type="domain" description="C-type lysozyme inhibitor" evidence="6">
    <location>
        <begin position="30"/>
        <end position="91"/>
    </location>
</feature>
<dbReference type="RefSeq" id="WP_101495655.1">
    <property type="nucleotide sequence ID" value="NZ_LNJZ01000002.1"/>
</dbReference>